<reference evidence="1 2" key="1">
    <citation type="submission" date="2024-04" db="EMBL/GenBank/DDBJ databases">
        <authorList>
            <person name="Fracassetti M."/>
        </authorList>
    </citation>
    <scope>NUCLEOTIDE SEQUENCE [LARGE SCALE GENOMIC DNA]</scope>
</reference>
<dbReference type="EMBL" id="OZ034822">
    <property type="protein sequence ID" value="CAL1411037.1"/>
    <property type="molecule type" value="Genomic_DNA"/>
</dbReference>
<protein>
    <submittedName>
        <fullName evidence="1">Uncharacterized protein</fullName>
    </submittedName>
</protein>
<proteinExistence type="predicted"/>
<evidence type="ECO:0000313" key="2">
    <source>
        <dbReference type="Proteomes" id="UP001497516"/>
    </source>
</evidence>
<accession>A0AAV2GLC1</accession>
<gene>
    <name evidence="1" type="ORF">LTRI10_LOCUS50415</name>
</gene>
<evidence type="ECO:0000313" key="1">
    <source>
        <dbReference type="EMBL" id="CAL1411037.1"/>
    </source>
</evidence>
<organism evidence="1 2">
    <name type="scientific">Linum trigynum</name>
    <dbReference type="NCBI Taxonomy" id="586398"/>
    <lineage>
        <taxon>Eukaryota</taxon>
        <taxon>Viridiplantae</taxon>
        <taxon>Streptophyta</taxon>
        <taxon>Embryophyta</taxon>
        <taxon>Tracheophyta</taxon>
        <taxon>Spermatophyta</taxon>
        <taxon>Magnoliopsida</taxon>
        <taxon>eudicotyledons</taxon>
        <taxon>Gunneridae</taxon>
        <taxon>Pentapetalae</taxon>
        <taxon>rosids</taxon>
        <taxon>fabids</taxon>
        <taxon>Malpighiales</taxon>
        <taxon>Linaceae</taxon>
        <taxon>Linum</taxon>
    </lineage>
</organism>
<keyword evidence="2" id="KW-1185">Reference proteome</keyword>
<name>A0AAV2GLC1_9ROSI</name>
<dbReference type="AlphaFoldDB" id="A0AAV2GLC1"/>
<dbReference type="Proteomes" id="UP001497516">
    <property type="component" value="Chromosome 9"/>
</dbReference>
<sequence length="109" mass="12293">MLHFSFSDLFPPSTAIAKKSTPATVLFQDYYNEWFKTLKTKLLPLVHRSLSRPFPAVAALLQCSPPPPLSLLLRRPGPRRQPPSPPPAVAQLTWQQLHCQIKIHDGDTE</sequence>